<evidence type="ECO:0000256" key="4">
    <source>
        <dbReference type="ARBA" id="ARBA00022982"/>
    </source>
</evidence>
<gene>
    <name evidence="9" type="ORF">MIZ03_0014</name>
</gene>
<feature type="domain" description="Cytochrome c" evidence="8">
    <location>
        <begin position="120"/>
        <end position="200"/>
    </location>
</feature>
<name>A0ABM7MG57_9BURK</name>
<evidence type="ECO:0000256" key="7">
    <source>
        <dbReference type="SAM" id="SignalP"/>
    </source>
</evidence>
<dbReference type="InterPro" id="IPR036909">
    <property type="entry name" value="Cyt_c-like_dom_sf"/>
</dbReference>
<feature type="chain" id="PRO_5045079507" evidence="7">
    <location>
        <begin position="29"/>
        <end position="206"/>
    </location>
</feature>
<dbReference type="Proteomes" id="UP000824366">
    <property type="component" value="Chromosome"/>
</dbReference>
<protein>
    <submittedName>
        <fullName evidence="9">Cytochrome c6</fullName>
    </submittedName>
</protein>
<keyword evidence="1" id="KW-0813">Transport</keyword>
<dbReference type="PANTHER" id="PTHR40942">
    <property type="match status" value="1"/>
</dbReference>
<keyword evidence="7" id="KW-0732">Signal</keyword>
<accession>A0ABM7MG57</accession>
<proteinExistence type="predicted"/>
<feature type="domain" description="Cytochrome c" evidence="8">
    <location>
        <begin position="28"/>
        <end position="108"/>
    </location>
</feature>
<keyword evidence="4" id="KW-0249">Electron transport</keyword>
<keyword evidence="2 6" id="KW-0349">Heme</keyword>
<feature type="signal peptide" evidence="7">
    <location>
        <begin position="1"/>
        <end position="28"/>
    </location>
</feature>
<evidence type="ECO:0000313" key="10">
    <source>
        <dbReference type="Proteomes" id="UP000824366"/>
    </source>
</evidence>
<dbReference type="EMBL" id="AP024238">
    <property type="protein sequence ID" value="BCO25154.1"/>
    <property type="molecule type" value="Genomic_DNA"/>
</dbReference>
<evidence type="ECO:0000259" key="8">
    <source>
        <dbReference type="PROSITE" id="PS51007"/>
    </source>
</evidence>
<dbReference type="PANTHER" id="PTHR40942:SF4">
    <property type="entry name" value="CYTOCHROME C5"/>
    <property type="match status" value="1"/>
</dbReference>
<evidence type="ECO:0000313" key="9">
    <source>
        <dbReference type="EMBL" id="BCO25154.1"/>
    </source>
</evidence>
<sequence>MQSLHFKKSHLTLISLCVLALNASSALAADKTGRQVVEQVCATCHATGANGAPKIGDVATWSQHAKKGLVKLTENAISGFGNMPAHGGQANLNDLEISRAIAYMVSSGKAIDPAKPYASPISNTGEQLVQVHCTNCHMDGIAGAPRINQFSDWKPRLEKGMDGLVSSTINGHKAMPARTGMASLSDTDLRNAVTYMVIQSATYKAK</sequence>
<keyword evidence="3 6" id="KW-0479">Metal-binding</keyword>
<dbReference type="InterPro" id="IPR009056">
    <property type="entry name" value="Cyt_c-like_dom"/>
</dbReference>
<dbReference type="SUPFAM" id="SSF46626">
    <property type="entry name" value="Cytochrome c"/>
    <property type="match status" value="2"/>
</dbReference>
<evidence type="ECO:0000256" key="2">
    <source>
        <dbReference type="ARBA" id="ARBA00022617"/>
    </source>
</evidence>
<organism evidence="9 10">
    <name type="scientific">Rhodoferax lithotrophicus</name>
    <dbReference type="NCBI Taxonomy" id="2798804"/>
    <lineage>
        <taxon>Bacteria</taxon>
        <taxon>Pseudomonadati</taxon>
        <taxon>Pseudomonadota</taxon>
        <taxon>Betaproteobacteria</taxon>
        <taxon>Burkholderiales</taxon>
        <taxon>Comamonadaceae</taxon>
        <taxon>Rhodoferax</taxon>
    </lineage>
</organism>
<evidence type="ECO:0000256" key="6">
    <source>
        <dbReference type="PROSITE-ProRule" id="PRU00433"/>
    </source>
</evidence>
<evidence type="ECO:0000256" key="3">
    <source>
        <dbReference type="ARBA" id="ARBA00022723"/>
    </source>
</evidence>
<keyword evidence="5 6" id="KW-0408">Iron</keyword>
<dbReference type="Gene3D" id="1.10.760.10">
    <property type="entry name" value="Cytochrome c-like domain"/>
    <property type="match status" value="2"/>
</dbReference>
<keyword evidence="10" id="KW-1185">Reference proteome</keyword>
<dbReference type="PROSITE" id="PS51007">
    <property type="entry name" value="CYTC"/>
    <property type="match status" value="2"/>
</dbReference>
<dbReference type="InterPro" id="IPR002323">
    <property type="entry name" value="Cyt_CIE"/>
</dbReference>
<evidence type="ECO:0000256" key="5">
    <source>
        <dbReference type="ARBA" id="ARBA00023004"/>
    </source>
</evidence>
<dbReference type="PRINTS" id="PR00607">
    <property type="entry name" value="CYTCHROMECIE"/>
</dbReference>
<evidence type="ECO:0000256" key="1">
    <source>
        <dbReference type="ARBA" id="ARBA00022448"/>
    </source>
</evidence>
<dbReference type="RefSeq" id="WP_223906344.1">
    <property type="nucleotide sequence ID" value="NZ_AP024238.1"/>
</dbReference>
<dbReference type="Pfam" id="PF13442">
    <property type="entry name" value="Cytochrome_CBB3"/>
    <property type="match status" value="2"/>
</dbReference>
<reference evidence="9 10" key="1">
    <citation type="journal article" date="2021" name="Microbiol. Spectr.">
        <title>A Single Bacterium Capable of Oxidation and Reduction of Iron at Circumneutral pH.</title>
        <authorList>
            <person name="Kato S."/>
            <person name="Ohkuma M."/>
        </authorList>
    </citation>
    <scope>NUCLEOTIDE SEQUENCE [LARGE SCALE GENOMIC DNA]</scope>
    <source>
        <strain evidence="9 10">MIZ03</strain>
    </source>
</reference>